<keyword evidence="3" id="KW-1185">Reference proteome</keyword>
<dbReference type="InterPro" id="IPR025736">
    <property type="entry name" value="PucR_C-HTH_dom"/>
</dbReference>
<dbReference type="EMBL" id="JBEYBN010000003">
    <property type="protein sequence ID" value="MEU2265642.1"/>
    <property type="molecule type" value="Genomic_DNA"/>
</dbReference>
<dbReference type="SMART" id="SM00065">
    <property type="entry name" value="GAF"/>
    <property type="match status" value="1"/>
</dbReference>
<evidence type="ECO:0000259" key="1">
    <source>
        <dbReference type="SMART" id="SM00065"/>
    </source>
</evidence>
<dbReference type="InterPro" id="IPR003018">
    <property type="entry name" value="GAF"/>
</dbReference>
<dbReference type="RefSeq" id="WP_359785218.1">
    <property type="nucleotide sequence ID" value="NZ_JBEYBN010000003.1"/>
</dbReference>
<evidence type="ECO:0000313" key="3">
    <source>
        <dbReference type="Proteomes" id="UP001550603"/>
    </source>
</evidence>
<dbReference type="PANTHER" id="PTHR33744">
    <property type="entry name" value="CARBOHYDRATE DIACID REGULATOR"/>
    <property type="match status" value="1"/>
</dbReference>
<dbReference type="Pfam" id="PF13556">
    <property type="entry name" value="HTH_30"/>
    <property type="match status" value="1"/>
</dbReference>
<feature type="domain" description="GAF" evidence="1">
    <location>
        <begin position="40"/>
        <end position="190"/>
    </location>
</feature>
<dbReference type="Proteomes" id="UP001550603">
    <property type="component" value="Unassembled WGS sequence"/>
</dbReference>
<name>A0ABV2XP85_9ACTN</name>
<accession>A0ABV2XP85</accession>
<comment type="caution">
    <text evidence="2">The sequence shown here is derived from an EMBL/GenBank/DDBJ whole genome shotgun (WGS) entry which is preliminary data.</text>
</comment>
<protein>
    <submittedName>
        <fullName evidence="2">GAF domain-containing protein</fullName>
    </submittedName>
</protein>
<reference evidence="2 3" key="1">
    <citation type="submission" date="2024-06" db="EMBL/GenBank/DDBJ databases">
        <title>The Natural Products Discovery Center: Release of the First 8490 Sequenced Strains for Exploring Actinobacteria Biosynthetic Diversity.</title>
        <authorList>
            <person name="Kalkreuter E."/>
            <person name="Kautsar S.A."/>
            <person name="Yang D."/>
            <person name="Bader C.D."/>
            <person name="Teijaro C.N."/>
            <person name="Fluegel L."/>
            <person name="Davis C.M."/>
            <person name="Simpson J.R."/>
            <person name="Lauterbach L."/>
            <person name="Steele A.D."/>
            <person name="Gui C."/>
            <person name="Meng S."/>
            <person name="Li G."/>
            <person name="Viehrig K."/>
            <person name="Ye F."/>
            <person name="Su P."/>
            <person name="Kiefer A.F."/>
            <person name="Nichols A."/>
            <person name="Cepeda A.J."/>
            <person name="Yan W."/>
            <person name="Fan B."/>
            <person name="Jiang Y."/>
            <person name="Adhikari A."/>
            <person name="Zheng C.-J."/>
            <person name="Schuster L."/>
            <person name="Cowan T.M."/>
            <person name="Smanski M.J."/>
            <person name="Chevrette M.G."/>
            <person name="De Carvalho L.P.S."/>
            <person name="Shen B."/>
        </authorList>
    </citation>
    <scope>NUCLEOTIDE SEQUENCE [LARGE SCALE GENOMIC DNA]</scope>
    <source>
        <strain evidence="2 3">NPDC019583</strain>
    </source>
</reference>
<dbReference type="InterPro" id="IPR051448">
    <property type="entry name" value="CdaR-like_regulators"/>
</dbReference>
<dbReference type="InterPro" id="IPR042070">
    <property type="entry name" value="PucR_C-HTH_sf"/>
</dbReference>
<gene>
    <name evidence="2" type="ORF">ABZ568_04180</name>
</gene>
<dbReference type="SUPFAM" id="SSF55781">
    <property type="entry name" value="GAF domain-like"/>
    <property type="match status" value="1"/>
</dbReference>
<dbReference type="PANTHER" id="PTHR33744:SF1">
    <property type="entry name" value="DNA-BINDING TRANSCRIPTIONAL ACTIVATOR ADER"/>
    <property type="match status" value="1"/>
</dbReference>
<organism evidence="2 3">
    <name type="scientific">Streptomyces olindensis</name>
    <dbReference type="NCBI Taxonomy" id="358823"/>
    <lineage>
        <taxon>Bacteria</taxon>
        <taxon>Bacillati</taxon>
        <taxon>Actinomycetota</taxon>
        <taxon>Actinomycetes</taxon>
        <taxon>Kitasatosporales</taxon>
        <taxon>Streptomycetaceae</taxon>
        <taxon>Streptomyces</taxon>
    </lineage>
</organism>
<proteinExistence type="predicted"/>
<dbReference type="Pfam" id="PF01590">
    <property type="entry name" value="GAF"/>
    <property type="match status" value="1"/>
</dbReference>
<evidence type="ECO:0000313" key="2">
    <source>
        <dbReference type="EMBL" id="MEU2265642.1"/>
    </source>
</evidence>
<dbReference type="InterPro" id="IPR029016">
    <property type="entry name" value="GAF-like_dom_sf"/>
</dbReference>
<dbReference type="Gene3D" id="3.30.450.40">
    <property type="match status" value="1"/>
</dbReference>
<sequence>MTSTASPFPADESSQAYHLRRKRELSSLYATARSLTALGELDDVLRSIVRHAHGLIGTDFTYLSLLGPDNALSVRASEGTISADFLAAGIPPGTGLGGQVIERRKPIWVSNYLVADELNHVHEFDELVAREGLVALLGVPLLVRGRAVGALFAADRSERSFSSEEIALFSAFADHAAIALDNARLYDESRTALEKLQAAYRVIEEHVATIERSQAVHEALTDVVLTGGGPKDVARHLADQMGGSVIFLGRDNALLASAGVDQTLHDSDSPAWPGIEQALEGARRTGRCMTRQDASATTHSVAVVQAGDSYLGALVWSQPASPSPADLRMLERATHIVALMILKENAVADAAERLSGELMTELLVNSPHVSAAQRARTRARGIDVDALNLLVVADSTTVATVELSRQLHAYAQNHAGLAGEYLGRATMLLHAENADEAVADGHRAIRRQLDRDVNLIGEHVQDRDWARAFATASRCLDLALALGKTDHGATTSDYALYSLLFAPDRINELDRFISATLGPLLTYDAQRSTDLVTTAVTYFANRGSLAQTARALRVHLNTLLKRLDRIDSVLGDGWRGPEALDVQLALRMHQLRVSVGV</sequence>
<dbReference type="Gene3D" id="1.10.10.2840">
    <property type="entry name" value="PucR C-terminal helix-turn-helix domain"/>
    <property type="match status" value="1"/>
</dbReference>